<evidence type="ECO:0000313" key="1">
    <source>
        <dbReference type="EMBL" id="GFH15082.1"/>
    </source>
</evidence>
<dbReference type="AlphaFoldDB" id="A0A699ZHG8"/>
<dbReference type="EMBL" id="BLLF01000804">
    <property type="protein sequence ID" value="GFH15082.1"/>
    <property type="molecule type" value="Genomic_DNA"/>
</dbReference>
<sequence>MAAVTDCSRGWALPCHADGLISSTPRQPLRQQLHCLVAQPGQVWAAAALHASCGKAMQQVAPVTPATPLHGLTGCTMAGKGCAG</sequence>
<name>A0A699ZHG8_HAELA</name>
<accession>A0A699ZHG8</accession>
<organism evidence="1 2">
    <name type="scientific">Haematococcus lacustris</name>
    <name type="common">Green alga</name>
    <name type="synonym">Haematococcus pluvialis</name>
    <dbReference type="NCBI Taxonomy" id="44745"/>
    <lineage>
        <taxon>Eukaryota</taxon>
        <taxon>Viridiplantae</taxon>
        <taxon>Chlorophyta</taxon>
        <taxon>core chlorophytes</taxon>
        <taxon>Chlorophyceae</taxon>
        <taxon>CS clade</taxon>
        <taxon>Chlamydomonadales</taxon>
        <taxon>Haematococcaceae</taxon>
        <taxon>Haematococcus</taxon>
    </lineage>
</organism>
<proteinExistence type="predicted"/>
<dbReference type="Proteomes" id="UP000485058">
    <property type="component" value="Unassembled WGS sequence"/>
</dbReference>
<gene>
    <name evidence="1" type="ORF">HaLaN_11245</name>
</gene>
<evidence type="ECO:0000313" key="2">
    <source>
        <dbReference type="Proteomes" id="UP000485058"/>
    </source>
</evidence>
<comment type="caution">
    <text evidence="1">The sequence shown here is derived from an EMBL/GenBank/DDBJ whole genome shotgun (WGS) entry which is preliminary data.</text>
</comment>
<protein>
    <submittedName>
        <fullName evidence="1">Uncharacterized protein</fullName>
    </submittedName>
</protein>
<reference evidence="1 2" key="1">
    <citation type="submission" date="2020-02" db="EMBL/GenBank/DDBJ databases">
        <title>Draft genome sequence of Haematococcus lacustris strain NIES-144.</title>
        <authorList>
            <person name="Morimoto D."/>
            <person name="Nakagawa S."/>
            <person name="Yoshida T."/>
            <person name="Sawayama S."/>
        </authorList>
    </citation>
    <scope>NUCLEOTIDE SEQUENCE [LARGE SCALE GENOMIC DNA]</scope>
    <source>
        <strain evidence="1 2">NIES-144</strain>
    </source>
</reference>
<keyword evidence="2" id="KW-1185">Reference proteome</keyword>